<accession>A0A5S3UY21</accession>
<evidence type="ECO:0000313" key="4">
    <source>
        <dbReference type="Proteomes" id="UP000305729"/>
    </source>
</evidence>
<dbReference type="Gene3D" id="1.10.10.10">
    <property type="entry name" value="Winged helix-like DNA-binding domain superfamily/Winged helix DNA-binding domain"/>
    <property type="match status" value="1"/>
</dbReference>
<dbReference type="SUPFAM" id="SSF46767">
    <property type="entry name" value="Methylated DNA-protein cysteine methyltransferase, C-terminal domain"/>
    <property type="match status" value="1"/>
</dbReference>
<dbReference type="STRING" id="43658.AT705_21805"/>
<dbReference type="GO" id="GO:0032259">
    <property type="term" value="P:methylation"/>
    <property type="evidence" value="ECO:0007669"/>
    <property type="project" value="UniProtKB-KW"/>
</dbReference>
<protein>
    <submittedName>
        <fullName evidence="3">Cysteine methyltransferase</fullName>
    </submittedName>
</protein>
<organism evidence="3 4">
    <name type="scientific">Pseudoalteromonas rubra</name>
    <dbReference type="NCBI Taxonomy" id="43658"/>
    <lineage>
        <taxon>Bacteria</taxon>
        <taxon>Pseudomonadati</taxon>
        <taxon>Pseudomonadota</taxon>
        <taxon>Gammaproteobacteria</taxon>
        <taxon>Alteromonadales</taxon>
        <taxon>Pseudoalteromonadaceae</taxon>
        <taxon>Pseudoalteromonas</taxon>
    </lineage>
</organism>
<dbReference type="GO" id="GO:0008168">
    <property type="term" value="F:methyltransferase activity"/>
    <property type="evidence" value="ECO:0007669"/>
    <property type="project" value="UniProtKB-KW"/>
</dbReference>
<keyword evidence="3" id="KW-0489">Methyltransferase</keyword>
<sequence length="105" mass="11573">MQEETKEEFRIRVFTLIGAIPVGNVATYGQIAGLAGAPKHARAVGYLLKHLPAGSSLPWHRVINSQGKISFPPESSKFIEQSQLLRSEGVQVQGGKIALRQYQWC</sequence>
<dbReference type="OrthoDB" id="9132167at2"/>
<evidence type="ECO:0000313" key="3">
    <source>
        <dbReference type="EMBL" id="QPB85233.1"/>
    </source>
</evidence>
<evidence type="ECO:0000256" key="1">
    <source>
        <dbReference type="ARBA" id="ARBA00022763"/>
    </source>
</evidence>
<dbReference type="GO" id="GO:0006281">
    <property type="term" value="P:DNA repair"/>
    <property type="evidence" value="ECO:0007669"/>
    <property type="project" value="InterPro"/>
</dbReference>
<dbReference type="CDD" id="cd06445">
    <property type="entry name" value="ATase"/>
    <property type="match status" value="1"/>
</dbReference>
<name>A0A5S3UY21_9GAMM</name>
<feature type="domain" description="Methylated-DNA-[protein]-cysteine S-methyltransferase DNA binding" evidence="2">
    <location>
        <begin position="8"/>
        <end position="90"/>
    </location>
</feature>
<dbReference type="PANTHER" id="PTHR42942:SF1">
    <property type="entry name" value="ALKYLTRANSFERASE-LIKE PROTEIN 1"/>
    <property type="match status" value="1"/>
</dbReference>
<reference evidence="3 4" key="1">
    <citation type="submission" date="2019-10" db="EMBL/GenBank/DDBJ databases">
        <title>Pseudoalteromonas rubra S4059.</title>
        <authorList>
            <person name="Paulsen S."/>
            <person name="Wang X."/>
        </authorList>
    </citation>
    <scope>NUCLEOTIDE SEQUENCE [LARGE SCALE GENOMIC DNA]</scope>
    <source>
        <strain evidence="3 4">S4059</strain>
    </source>
</reference>
<dbReference type="Proteomes" id="UP000305729">
    <property type="component" value="Chromosome 2"/>
</dbReference>
<evidence type="ECO:0000259" key="2">
    <source>
        <dbReference type="Pfam" id="PF01035"/>
    </source>
</evidence>
<dbReference type="InterPro" id="IPR014048">
    <property type="entry name" value="MethylDNA_cys_MeTrfase_DNA-bd"/>
</dbReference>
<dbReference type="AlphaFoldDB" id="A0A5S3UY21"/>
<proteinExistence type="predicted"/>
<dbReference type="InterPro" id="IPR036388">
    <property type="entry name" value="WH-like_DNA-bd_sf"/>
</dbReference>
<gene>
    <name evidence="3" type="ORF">CWC22_019590</name>
</gene>
<keyword evidence="3" id="KW-0808">Transferase</keyword>
<dbReference type="InterPro" id="IPR052520">
    <property type="entry name" value="ATL_DNA_repair"/>
</dbReference>
<dbReference type="Pfam" id="PF01035">
    <property type="entry name" value="DNA_binding_1"/>
    <property type="match status" value="1"/>
</dbReference>
<dbReference type="PANTHER" id="PTHR42942">
    <property type="entry name" value="6-O-METHYLGUANINE DNA METHYLTRANSFERASE"/>
    <property type="match status" value="1"/>
</dbReference>
<dbReference type="EMBL" id="CP045430">
    <property type="protein sequence ID" value="QPB85233.1"/>
    <property type="molecule type" value="Genomic_DNA"/>
</dbReference>
<dbReference type="RefSeq" id="WP_125557043.1">
    <property type="nucleotide sequence ID" value="NZ_CP045430.1"/>
</dbReference>
<keyword evidence="1" id="KW-0227">DNA damage</keyword>
<dbReference type="InterPro" id="IPR036217">
    <property type="entry name" value="MethylDNA_cys_MeTrfase_DNAb"/>
</dbReference>